<reference evidence="1" key="1">
    <citation type="submission" date="2020-03" db="EMBL/GenBank/DDBJ databases">
        <title>The deep terrestrial virosphere.</title>
        <authorList>
            <person name="Holmfeldt K."/>
            <person name="Nilsson E."/>
            <person name="Simone D."/>
            <person name="Lopez-Fernandez M."/>
            <person name="Wu X."/>
            <person name="de Brujin I."/>
            <person name="Lundin D."/>
            <person name="Andersson A."/>
            <person name="Bertilsson S."/>
            <person name="Dopson M."/>
        </authorList>
    </citation>
    <scope>NUCLEOTIDE SEQUENCE</scope>
    <source>
        <strain evidence="3">MM415A01647</strain>
        <strain evidence="2">MM415B01121</strain>
        <strain evidence="1">TM448A02593</strain>
    </source>
</reference>
<accession>A0A6H1ZWI8</accession>
<protein>
    <submittedName>
        <fullName evidence="1">Uncharacterized protein</fullName>
    </submittedName>
</protein>
<dbReference type="EMBL" id="MT144328">
    <property type="protein sequence ID" value="QJA52296.1"/>
    <property type="molecule type" value="Genomic_DNA"/>
</dbReference>
<dbReference type="EMBL" id="MT141407">
    <property type="protein sequence ID" value="QJA60391.1"/>
    <property type="molecule type" value="Genomic_DNA"/>
</dbReference>
<organism evidence="1">
    <name type="scientific">viral metagenome</name>
    <dbReference type="NCBI Taxonomy" id="1070528"/>
    <lineage>
        <taxon>unclassified sequences</taxon>
        <taxon>metagenomes</taxon>
        <taxon>organismal metagenomes</taxon>
    </lineage>
</organism>
<name>A0A6H1ZWI8_9ZZZZ</name>
<dbReference type="EMBL" id="MT142195">
    <property type="protein sequence ID" value="QJA75957.1"/>
    <property type="molecule type" value="Genomic_DNA"/>
</dbReference>
<gene>
    <name evidence="3" type="ORF">MM415A01647_0014</name>
    <name evidence="2" type="ORF">MM415B01121_0009</name>
    <name evidence="1" type="ORF">TM448A02593_0010</name>
</gene>
<evidence type="ECO:0000313" key="1">
    <source>
        <dbReference type="EMBL" id="QJA52296.1"/>
    </source>
</evidence>
<sequence length="166" mass="18714">MKQLSLLSGKMEKTMTHDELVSRAKKWLKNTFHCRVVLSELVAYTMSGETPDAIGWINGRSILVECKATKNDFKADEKKRSRLNGMPALGDWRFYLTPPGLIVKPKDGWGLYEVHGRRIIYISGEKYTNCGQSPFESDKGSEIAMLVSALARMSITRKSCSKSSLY</sequence>
<evidence type="ECO:0000313" key="3">
    <source>
        <dbReference type="EMBL" id="QJA75957.1"/>
    </source>
</evidence>
<proteinExistence type="predicted"/>
<evidence type="ECO:0000313" key="2">
    <source>
        <dbReference type="EMBL" id="QJA60391.1"/>
    </source>
</evidence>
<dbReference type="AlphaFoldDB" id="A0A6H1ZWI8"/>